<keyword evidence="2" id="KW-0812">Transmembrane</keyword>
<evidence type="ECO:0000313" key="4">
    <source>
        <dbReference type="Proteomes" id="UP000015453"/>
    </source>
</evidence>
<keyword evidence="2" id="KW-0472">Membrane</keyword>
<dbReference type="EMBL" id="AUSU01005661">
    <property type="protein sequence ID" value="EPS63163.1"/>
    <property type="molecule type" value="Genomic_DNA"/>
</dbReference>
<keyword evidence="2" id="KW-1133">Transmembrane helix</keyword>
<evidence type="ECO:0000256" key="1">
    <source>
        <dbReference type="SAM" id="MobiDB-lite"/>
    </source>
</evidence>
<sequence length="123" mass="13393">MDAWSSVLLFILFMVSLLLSLVFTVFSLLAFSFSVLDLGKPWLGDFCVSPSPLEMNERFAFEGVKKAAEIDENRDDVESEDDEDDEDGGGKEDDNDEDDDYSGEGEGDSDDGMEANNNAAGSG</sequence>
<protein>
    <submittedName>
        <fullName evidence="3">Uncharacterized protein</fullName>
    </submittedName>
</protein>
<dbReference type="Proteomes" id="UP000015453">
    <property type="component" value="Unassembled WGS sequence"/>
</dbReference>
<name>S8DJV2_9LAMI</name>
<comment type="caution">
    <text evidence="3">The sequence shown here is derived from an EMBL/GenBank/DDBJ whole genome shotgun (WGS) entry which is preliminary data.</text>
</comment>
<reference evidence="3 4" key="1">
    <citation type="journal article" date="2013" name="BMC Genomics">
        <title>The miniature genome of a carnivorous plant Genlisea aurea contains a low number of genes and short non-coding sequences.</title>
        <authorList>
            <person name="Leushkin E.V."/>
            <person name="Sutormin R.A."/>
            <person name="Nabieva E.R."/>
            <person name="Penin A.A."/>
            <person name="Kondrashov A.S."/>
            <person name="Logacheva M.D."/>
        </authorList>
    </citation>
    <scope>NUCLEOTIDE SEQUENCE [LARGE SCALE GENOMIC DNA]</scope>
</reference>
<dbReference type="AlphaFoldDB" id="S8DJV2"/>
<accession>S8DJV2</accession>
<evidence type="ECO:0000313" key="3">
    <source>
        <dbReference type="EMBL" id="EPS63163.1"/>
    </source>
</evidence>
<gene>
    <name evidence="3" type="ORF">M569_11625</name>
</gene>
<feature type="non-terminal residue" evidence="3">
    <location>
        <position position="123"/>
    </location>
</feature>
<keyword evidence="4" id="KW-1185">Reference proteome</keyword>
<proteinExistence type="predicted"/>
<evidence type="ECO:0000256" key="2">
    <source>
        <dbReference type="SAM" id="Phobius"/>
    </source>
</evidence>
<feature type="transmembrane region" description="Helical" evidence="2">
    <location>
        <begin position="6"/>
        <end position="31"/>
    </location>
</feature>
<feature type="compositionally biased region" description="Acidic residues" evidence="1">
    <location>
        <begin position="72"/>
        <end position="113"/>
    </location>
</feature>
<feature type="region of interest" description="Disordered" evidence="1">
    <location>
        <begin position="70"/>
        <end position="123"/>
    </location>
</feature>
<organism evidence="3 4">
    <name type="scientific">Genlisea aurea</name>
    <dbReference type="NCBI Taxonomy" id="192259"/>
    <lineage>
        <taxon>Eukaryota</taxon>
        <taxon>Viridiplantae</taxon>
        <taxon>Streptophyta</taxon>
        <taxon>Embryophyta</taxon>
        <taxon>Tracheophyta</taxon>
        <taxon>Spermatophyta</taxon>
        <taxon>Magnoliopsida</taxon>
        <taxon>eudicotyledons</taxon>
        <taxon>Gunneridae</taxon>
        <taxon>Pentapetalae</taxon>
        <taxon>asterids</taxon>
        <taxon>lamiids</taxon>
        <taxon>Lamiales</taxon>
        <taxon>Lentibulariaceae</taxon>
        <taxon>Genlisea</taxon>
    </lineage>
</organism>